<dbReference type="SMART" id="SM00448">
    <property type="entry name" value="REC"/>
    <property type="match status" value="1"/>
</dbReference>
<reference evidence="6 7" key="1">
    <citation type="journal article" date="2016" name="Genome Announc.">
        <title>Complete Genome Sequence of Methylobacterium populi P-1M, Isolated from Pink-Pigmented Household Biofilm.</title>
        <authorList>
            <person name="Morohoshi T."/>
            <person name="Ikeda T."/>
        </authorList>
    </citation>
    <scope>NUCLEOTIDE SEQUENCE [LARGE SCALE GENOMIC DNA]</scope>
    <source>
        <strain evidence="6 7">P-1M</strain>
    </source>
</reference>
<evidence type="ECO:0000256" key="4">
    <source>
        <dbReference type="PROSITE-ProRule" id="PRU00169"/>
    </source>
</evidence>
<gene>
    <name evidence="6" type="ORF">MPPM_0980</name>
</gene>
<evidence type="ECO:0000313" key="6">
    <source>
        <dbReference type="EMBL" id="BAU89585.1"/>
    </source>
</evidence>
<evidence type="ECO:0000313" key="7">
    <source>
        <dbReference type="Proteomes" id="UP000218288"/>
    </source>
</evidence>
<evidence type="ECO:0000256" key="3">
    <source>
        <dbReference type="ARBA" id="ARBA00023163"/>
    </source>
</evidence>
<dbReference type="InterPro" id="IPR050595">
    <property type="entry name" value="Bact_response_regulator"/>
</dbReference>
<dbReference type="InterPro" id="IPR011006">
    <property type="entry name" value="CheY-like_superfamily"/>
</dbReference>
<keyword evidence="1 4" id="KW-0597">Phosphoprotein</keyword>
<sequence length="150" mass="17081">MSDTLPILIVDDQPKLLRLIIELMSRLGFPDVEGVSDGPEALKRMRERRYALVISDLAMEPMDGLQLLREIRADDNLMNTPFILTETSFDFEDINHAHVAGADAFILKPLDINLLKTKLKQVLNRKPRRREAPLPSESTLSQEFPLLGKF</sequence>
<dbReference type="PANTHER" id="PTHR44591">
    <property type="entry name" value="STRESS RESPONSE REGULATOR PROTEIN 1"/>
    <property type="match status" value="1"/>
</dbReference>
<dbReference type="Gene3D" id="3.40.50.2300">
    <property type="match status" value="1"/>
</dbReference>
<evidence type="ECO:0000256" key="2">
    <source>
        <dbReference type="ARBA" id="ARBA00023015"/>
    </source>
</evidence>
<proteinExistence type="predicted"/>
<dbReference type="GO" id="GO:0000160">
    <property type="term" value="P:phosphorelay signal transduction system"/>
    <property type="evidence" value="ECO:0007669"/>
    <property type="project" value="InterPro"/>
</dbReference>
<dbReference type="InterPro" id="IPR001789">
    <property type="entry name" value="Sig_transdc_resp-reg_receiver"/>
</dbReference>
<dbReference type="OrthoDB" id="9800897at2"/>
<dbReference type="PROSITE" id="PS50110">
    <property type="entry name" value="RESPONSE_REGULATORY"/>
    <property type="match status" value="1"/>
</dbReference>
<dbReference type="SUPFAM" id="SSF52172">
    <property type="entry name" value="CheY-like"/>
    <property type="match status" value="1"/>
</dbReference>
<dbReference type="PANTHER" id="PTHR44591:SF3">
    <property type="entry name" value="RESPONSE REGULATORY DOMAIN-CONTAINING PROTEIN"/>
    <property type="match status" value="1"/>
</dbReference>
<dbReference type="RefSeq" id="WP_096484073.1">
    <property type="nucleotide sequence ID" value="NZ_AP014809.1"/>
</dbReference>
<name>A0A160PBJ0_9HYPH</name>
<dbReference type="Pfam" id="PF00072">
    <property type="entry name" value="Response_reg"/>
    <property type="match status" value="1"/>
</dbReference>
<organism evidence="6 7">
    <name type="scientific">Methylorubrum populi</name>
    <dbReference type="NCBI Taxonomy" id="223967"/>
    <lineage>
        <taxon>Bacteria</taxon>
        <taxon>Pseudomonadati</taxon>
        <taxon>Pseudomonadota</taxon>
        <taxon>Alphaproteobacteria</taxon>
        <taxon>Hyphomicrobiales</taxon>
        <taxon>Methylobacteriaceae</taxon>
        <taxon>Methylorubrum</taxon>
    </lineage>
</organism>
<evidence type="ECO:0000259" key="5">
    <source>
        <dbReference type="PROSITE" id="PS50110"/>
    </source>
</evidence>
<keyword evidence="2" id="KW-0805">Transcription regulation</keyword>
<dbReference type="EMBL" id="AP014809">
    <property type="protein sequence ID" value="BAU89585.1"/>
    <property type="molecule type" value="Genomic_DNA"/>
</dbReference>
<feature type="domain" description="Response regulatory" evidence="5">
    <location>
        <begin position="6"/>
        <end position="123"/>
    </location>
</feature>
<keyword evidence="3" id="KW-0804">Transcription</keyword>
<protein>
    <submittedName>
        <fullName evidence="6">Response regulator receiver protein</fullName>
    </submittedName>
</protein>
<accession>A0A160PBJ0</accession>
<evidence type="ECO:0000256" key="1">
    <source>
        <dbReference type="ARBA" id="ARBA00022553"/>
    </source>
</evidence>
<dbReference type="AlphaFoldDB" id="A0A160PBJ0"/>
<feature type="modified residue" description="4-aspartylphosphate" evidence="4">
    <location>
        <position position="56"/>
    </location>
</feature>
<dbReference type="Proteomes" id="UP000218288">
    <property type="component" value="Chromosome"/>
</dbReference>